<dbReference type="Proteomes" id="UP001054945">
    <property type="component" value="Unassembled WGS sequence"/>
</dbReference>
<accession>A0AAV4P6J9</accession>
<dbReference type="AlphaFoldDB" id="A0AAV4P6J9"/>
<dbReference type="EMBL" id="BPLR01004097">
    <property type="protein sequence ID" value="GIX92123.1"/>
    <property type="molecule type" value="Genomic_DNA"/>
</dbReference>
<keyword evidence="2" id="KW-1185">Reference proteome</keyword>
<evidence type="ECO:0000313" key="2">
    <source>
        <dbReference type="Proteomes" id="UP001054945"/>
    </source>
</evidence>
<protein>
    <submittedName>
        <fullName evidence="1">Uncharacterized protein</fullName>
    </submittedName>
</protein>
<gene>
    <name evidence="1" type="ORF">CEXT_647611</name>
</gene>
<organism evidence="1 2">
    <name type="scientific">Caerostris extrusa</name>
    <name type="common">Bark spider</name>
    <name type="synonym">Caerostris bankana</name>
    <dbReference type="NCBI Taxonomy" id="172846"/>
    <lineage>
        <taxon>Eukaryota</taxon>
        <taxon>Metazoa</taxon>
        <taxon>Ecdysozoa</taxon>
        <taxon>Arthropoda</taxon>
        <taxon>Chelicerata</taxon>
        <taxon>Arachnida</taxon>
        <taxon>Araneae</taxon>
        <taxon>Araneomorphae</taxon>
        <taxon>Entelegynae</taxon>
        <taxon>Araneoidea</taxon>
        <taxon>Araneidae</taxon>
        <taxon>Caerostris</taxon>
    </lineage>
</organism>
<name>A0AAV4P6J9_CAEEX</name>
<comment type="caution">
    <text evidence="1">The sequence shown here is derived from an EMBL/GenBank/DDBJ whole genome shotgun (WGS) entry which is preliminary data.</text>
</comment>
<evidence type="ECO:0000313" key="1">
    <source>
        <dbReference type="EMBL" id="GIX92123.1"/>
    </source>
</evidence>
<sequence length="94" mass="10884">MFATLLRDMYEPTDYHRHSFMPSGVLDDDIHTPYIIVRQPPQTTVAPRRSDAKRDSNKLQVTLNVKHFRPDGIDVKTVGDFVVIRLVVRIHIKS</sequence>
<reference evidence="1 2" key="1">
    <citation type="submission" date="2021-06" db="EMBL/GenBank/DDBJ databases">
        <title>Caerostris extrusa draft genome.</title>
        <authorList>
            <person name="Kono N."/>
            <person name="Arakawa K."/>
        </authorList>
    </citation>
    <scope>NUCLEOTIDE SEQUENCE [LARGE SCALE GENOMIC DNA]</scope>
</reference>
<proteinExistence type="predicted"/>